<dbReference type="Gene3D" id="3.40.50.1100">
    <property type="match status" value="2"/>
</dbReference>
<keyword evidence="8" id="KW-1185">Reference proteome</keyword>
<evidence type="ECO:0000313" key="8">
    <source>
        <dbReference type="Proteomes" id="UP000593567"/>
    </source>
</evidence>
<name>A0A7J7KTU9_BUGNE</name>
<feature type="modified residue" description="N6-(pyridoxal phosphate)lysine" evidence="5">
    <location>
        <position position="89"/>
    </location>
</feature>
<accession>A0A7J7KTU9</accession>
<dbReference type="Proteomes" id="UP000593567">
    <property type="component" value="Unassembled WGS sequence"/>
</dbReference>
<evidence type="ECO:0000256" key="5">
    <source>
        <dbReference type="PIRSR" id="PIRSR006278-2"/>
    </source>
</evidence>
<comment type="cofactor">
    <cofactor evidence="1">
        <name>pyridoxal 5'-phosphate</name>
        <dbReference type="ChEBI" id="CHEBI:597326"/>
    </cofactor>
</comment>
<gene>
    <name evidence="7" type="ORF">EB796_000077</name>
</gene>
<dbReference type="AlphaFoldDB" id="A0A7J7KTU9"/>
<dbReference type="GO" id="GO:0019148">
    <property type="term" value="F:D-cysteine desulfhydrase activity"/>
    <property type="evidence" value="ECO:0007669"/>
    <property type="project" value="TreeGrafter"/>
</dbReference>
<dbReference type="InterPro" id="IPR036052">
    <property type="entry name" value="TrpB-like_PALP_sf"/>
</dbReference>
<dbReference type="PANTHER" id="PTHR43780:SF2">
    <property type="entry name" value="1-AMINOCYCLOPROPANE-1-CARBOXYLATE DEAMINASE-RELATED"/>
    <property type="match status" value="1"/>
</dbReference>
<evidence type="ECO:0000256" key="3">
    <source>
        <dbReference type="ARBA" id="ARBA00022898"/>
    </source>
</evidence>
<dbReference type="Pfam" id="PF00291">
    <property type="entry name" value="PALP"/>
    <property type="match status" value="1"/>
</dbReference>
<organism evidence="7 8">
    <name type="scientific">Bugula neritina</name>
    <name type="common">Brown bryozoan</name>
    <name type="synonym">Sertularia neritina</name>
    <dbReference type="NCBI Taxonomy" id="10212"/>
    <lineage>
        <taxon>Eukaryota</taxon>
        <taxon>Metazoa</taxon>
        <taxon>Spiralia</taxon>
        <taxon>Lophotrochozoa</taxon>
        <taxon>Bryozoa</taxon>
        <taxon>Gymnolaemata</taxon>
        <taxon>Cheilostomatida</taxon>
        <taxon>Flustrina</taxon>
        <taxon>Buguloidea</taxon>
        <taxon>Bugulidae</taxon>
        <taxon>Bugula</taxon>
    </lineage>
</organism>
<evidence type="ECO:0000256" key="2">
    <source>
        <dbReference type="ARBA" id="ARBA00008639"/>
    </source>
</evidence>
<dbReference type="OrthoDB" id="10266364at2759"/>
<evidence type="ECO:0000256" key="4">
    <source>
        <dbReference type="PIRSR" id="PIRSR006278-1"/>
    </source>
</evidence>
<keyword evidence="3 5" id="KW-0663">Pyridoxal phosphate</keyword>
<evidence type="ECO:0000256" key="1">
    <source>
        <dbReference type="ARBA" id="ARBA00001933"/>
    </source>
</evidence>
<feature type="domain" description="Tryptophan synthase beta chain-like PALP" evidence="6">
    <location>
        <begin position="54"/>
        <end position="355"/>
    </location>
</feature>
<dbReference type="SUPFAM" id="SSF53686">
    <property type="entry name" value="Tryptophan synthase beta subunit-like PLP-dependent enzymes"/>
    <property type="match status" value="1"/>
</dbReference>
<sequence length="385" mass="42629">MGTGTQVHPLRKTQRKLKHNSCSGYFQNTNLCLNGCLTVNILSLSSATTGNLTMTPTPITRWALPGAPKDVEVYIKRDDLTGCSLTGTKIRKLEFIIADAIQKGCKHIITCGTSESNHCRATAAACAELGLKSHLFLESYLDDVSKVKYDGNLFINRLCGANIYLVPRPRGYKDYIKPRMQMLADKIERETGEKSKLVSTGGSDEIGLWGFIQCFDEIRRQGIEFDDVVVTCATGGTVAGLTIANYLAGQPYKCHGILVCADSKFMHNEINENMQSLGITGVRSEDLVTMYEDYKGPAYCENYPYQLEYIVRTAHETGILLDNAYTGKAAYGFSQLLQNKPEVFKGRRILFLYSGGLISLQTQAMAEALLPLESKSTIMMFPEKL</sequence>
<evidence type="ECO:0000259" key="6">
    <source>
        <dbReference type="Pfam" id="PF00291"/>
    </source>
</evidence>
<dbReference type="EMBL" id="VXIV02000015">
    <property type="protein sequence ID" value="KAF6041622.1"/>
    <property type="molecule type" value="Genomic_DNA"/>
</dbReference>
<dbReference type="PANTHER" id="PTHR43780">
    <property type="entry name" value="1-AMINOCYCLOPROPANE-1-CARBOXYLATE DEAMINASE-RELATED"/>
    <property type="match status" value="1"/>
</dbReference>
<dbReference type="InterPro" id="IPR027278">
    <property type="entry name" value="ACCD_DCysDesulf"/>
</dbReference>
<evidence type="ECO:0000313" key="7">
    <source>
        <dbReference type="EMBL" id="KAF6041622.1"/>
    </source>
</evidence>
<dbReference type="InterPro" id="IPR001926">
    <property type="entry name" value="TrpB-like_PALP"/>
</dbReference>
<feature type="active site" description="Nucleophile" evidence="4">
    <location>
        <position position="116"/>
    </location>
</feature>
<protein>
    <recommendedName>
        <fullName evidence="6">Tryptophan synthase beta chain-like PALP domain-containing protein</fullName>
    </recommendedName>
</protein>
<comment type="similarity">
    <text evidence="2">Belongs to the ACC deaminase/D-cysteine desulfhydrase family.</text>
</comment>
<dbReference type="PIRSF" id="PIRSF006278">
    <property type="entry name" value="ACCD_DCysDesulf"/>
    <property type="match status" value="1"/>
</dbReference>
<reference evidence="7" key="1">
    <citation type="submission" date="2020-06" db="EMBL/GenBank/DDBJ databases">
        <title>Draft genome of Bugula neritina, a colonial animal packing powerful symbionts and potential medicines.</title>
        <authorList>
            <person name="Rayko M."/>
        </authorList>
    </citation>
    <scope>NUCLEOTIDE SEQUENCE [LARGE SCALE GENOMIC DNA]</scope>
    <source>
        <strain evidence="7">Kwan_BN1</strain>
    </source>
</reference>
<proteinExistence type="inferred from homology"/>
<comment type="caution">
    <text evidence="7">The sequence shown here is derived from an EMBL/GenBank/DDBJ whole genome shotgun (WGS) entry which is preliminary data.</text>
</comment>